<dbReference type="InterPro" id="IPR004474">
    <property type="entry name" value="LytR_CpsA_psr"/>
</dbReference>
<dbReference type="PANTHER" id="PTHR33392:SF6">
    <property type="entry name" value="POLYISOPRENYL-TEICHOIC ACID--PEPTIDOGLYCAN TEICHOIC ACID TRANSFERASE TAGU"/>
    <property type="match status" value="1"/>
</dbReference>
<evidence type="ECO:0000256" key="1">
    <source>
        <dbReference type="ARBA" id="ARBA00006068"/>
    </source>
</evidence>
<name>A0ABS4G8K4_9CLOT</name>
<evidence type="ECO:0000259" key="2">
    <source>
        <dbReference type="Pfam" id="PF03816"/>
    </source>
</evidence>
<feature type="domain" description="Cell envelope-related transcriptional attenuator" evidence="2">
    <location>
        <begin position="100"/>
        <end position="241"/>
    </location>
</feature>
<organism evidence="3 4">
    <name type="scientific">Youngiibacter multivorans</name>
    <dbReference type="NCBI Taxonomy" id="937251"/>
    <lineage>
        <taxon>Bacteria</taxon>
        <taxon>Bacillati</taxon>
        <taxon>Bacillota</taxon>
        <taxon>Clostridia</taxon>
        <taxon>Eubacteriales</taxon>
        <taxon>Clostridiaceae</taxon>
        <taxon>Youngiibacter</taxon>
    </lineage>
</organism>
<gene>
    <name evidence="3" type="ORF">J2Z34_003412</name>
</gene>
<dbReference type="PANTHER" id="PTHR33392">
    <property type="entry name" value="POLYISOPRENYL-TEICHOIC ACID--PEPTIDOGLYCAN TEICHOIC ACID TRANSFERASE TAGU"/>
    <property type="match status" value="1"/>
</dbReference>
<protein>
    <submittedName>
        <fullName evidence="3">LCP family protein required for cell wall assembly</fullName>
    </submittedName>
</protein>
<dbReference type="Pfam" id="PF03816">
    <property type="entry name" value="LytR_cpsA_psr"/>
    <property type="match status" value="1"/>
</dbReference>
<proteinExistence type="inferred from homology"/>
<dbReference type="NCBIfam" id="TIGR00350">
    <property type="entry name" value="lytR_cpsA_psr"/>
    <property type="match status" value="1"/>
</dbReference>
<accession>A0ABS4G8K4</accession>
<dbReference type="InterPro" id="IPR050922">
    <property type="entry name" value="LytR/CpsA/Psr_CW_biosynth"/>
</dbReference>
<reference evidence="3 4" key="1">
    <citation type="submission" date="2021-03" db="EMBL/GenBank/DDBJ databases">
        <title>Genomic Encyclopedia of Type Strains, Phase IV (KMG-IV): sequencing the most valuable type-strain genomes for metagenomic binning, comparative biology and taxonomic classification.</title>
        <authorList>
            <person name="Goeker M."/>
        </authorList>
    </citation>
    <scope>NUCLEOTIDE SEQUENCE [LARGE SCALE GENOMIC DNA]</scope>
    <source>
        <strain evidence="3 4">DSM 6139</strain>
    </source>
</reference>
<dbReference type="Proteomes" id="UP001519271">
    <property type="component" value="Unassembled WGS sequence"/>
</dbReference>
<keyword evidence="4" id="KW-1185">Reference proteome</keyword>
<dbReference type="RefSeq" id="WP_209461044.1">
    <property type="nucleotide sequence ID" value="NZ_JAGGKC010000048.1"/>
</dbReference>
<evidence type="ECO:0000313" key="3">
    <source>
        <dbReference type="EMBL" id="MBP1920892.1"/>
    </source>
</evidence>
<comment type="similarity">
    <text evidence="1">Belongs to the LytR/CpsA/Psr (LCP) family.</text>
</comment>
<sequence length="327" mass="36348">MKRKKKKSSTIKIALLSVLALLLFGVGFGYAYVNNLLNSTEKEVISEKEEDLGIGVDIEIEDEDGEKVETSKDIYYYEGVKGVTNIAIFGIDAESGTAGRSDVIMIVTVDENSKKIKLTSIVRDTYVSIPGRKMDKITHAYAYGGAQLALQTLNANFNLDIKDFMAVNFTSLPKIIDMIGGVSVKITNAEAGEIPGMTGAGTFTLNGEQALAYSRIRKIDSDFERSRRQRTVMQAIINKMMKRPVTSYPTLMKNLLPLVKTNMKSTDMLSLATKVVTTGISTIEQNRFPQDNYAAGKMISGTYFFVFEREQTLKNIGEWIYLDKKSE</sequence>
<dbReference type="Gene3D" id="3.40.630.190">
    <property type="entry name" value="LCP protein"/>
    <property type="match status" value="1"/>
</dbReference>
<comment type="caution">
    <text evidence="3">The sequence shown here is derived from an EMBL/GenBank/DDBJ whole genome shotgun (WGS) entry which is preliminary data.</text>
</comment>
<dbReference type="EMBL" id="JAGGKC010000048">
    <property type="protein sequence ID" value="MBP1920892.1"/>
    <property type="molecule type" value="Genomic_DNA"/>
</dbReference>
<evidence type="ECO:0000313" key="4">
    <source>
        <dbReference type="Proteomes" id="UP001519271"/>
    </source>
</evidence>